<sequence length="420" mass="47363">MRMMMRRIFFSFSMMISCVFLLFFASGTQTVNVVAETTVSSRRERLQEEAELVARLARILVEEERALEKEEEGFEKVAMPREEEEFEKKTKTFAVLEEEKEERTLPPPPTTKNPDAKFLYDLSKAFVRTARQQFPKEIAESDDYAMQARYQASRCARSADATLSLDWFFQFMEELIEKEEVEKGGGGNHYNSRMYKGGGNTYRPEMYATSTANGEESALMPVEDLFLLRARSYYYSNQVQAHESRAALSPFCGSLVGFSVASAIWMFSFFPFVLISTTAVSASFVSILAASASKKCSASNCLYPRKCCDLTLNNKGYETCAYHFSICPDYCGHEGDDDGKRCDGGPPHPQNFRAVSPQFVESYERFCCDGICCPTGFVCCDKEDAVGKLGPKCEKVEMCVDSKTNKTNLAPGRLRKIPQL</sequence>
<gene>
    <name evidence="4" type="ordered locus">Bathy17g01140</name>
</gene>
<dbReference type="PROSITE" id="PS51257">
    <property type="entry name" value="PROKAR_LIPOPROTEIN"/>
    <property type="match status" value="1"/>
</dbReference>
<evidence type="ECO:0000313" key="4">
    <source>
        <dbReference type="EMBL" id="CCO20546.1"/>
    </source>
</evidence>
<protein>
    <submittedName>
        <fullName evidence="4">Uncharacterized protein</fullName>
    </submittedName>
</protein>
<evidence type="ECO:0000256" key="1">
    <source>
        <dbReference type="SAM" id="Coils"/>
    </source>
</evidence>
<evidence type="ECO:0000256" key="2">
    <source>
        <dbReference type="SAM" id="Phobius"/>
    </source>
</evidence>
<keyword evidence="1" id="KW-0175">Coiled coil</keyword>
<evidence type="ECO:0000313" key="5">
    <source>
        <dbReference type="Proteomes" id="UP000198341"/>
    </source>
</evidence>
<dbReference type="AlphaFoldDB" id="K8ER70"/>
<proteinExistence type="predicted"/>
<dbReference type="GeneID" id="19011072"/>
<dbReference type="KEGG" id="bpg:Bathy17g01140"/>
<dbReference type="EMBL" id="FO082262">
    <property type="protein sequence ID" value="CCO20546.1"/>
    <property type="molecule type" value="Genomic_DNA"/>
</dbReference>
<keyword evidence="2" id="KW-0812">Transmembrane</keyword>
<keyword evidence="2" id="KW-0472">Membrane</keyword>
<reference evidence="4 5" key="1">
    <citation type="submission" date="2011-10" db="EMBL/GenBank/DDBJ databases">
        <authorList>
            <person name="Genoscope - CEA"/>
        </authorList>
    </citation>
    <scope>NUCLEOTIDE SEQUENCE [LARGE SCALE GENOMIC DNA]</scope>
    <source>
        <strain evidence="4 5">RCC 1105</strain>
    </source>
</reference>
<keyword evidence="5" id="KW-1185">Reference proteome</keyword>
<evidence type="ECO:0000256" key="3">
    <source>
        <dbReference type="SAM" id="SignalP"/>
    </source>
</evidence>
<name>K8ER70_9CHLO</name>
<feature type="transmembrane region" description="Helical" evidence="2">
    <location>
        <begin position="264"/>
        <end position="290"/>
    </location>
</feature>
<dbReference type="Proteomes" id="UP000198341">
    <property type="component" value="Chromosome 17"/>
</dbReference>
<keyword evidence="2" id="KW-1133">Transmembrane helix</keyword>
<organism evidence="4 5">
    <name type="scientific">Bathycoccus prasinos</name>
    <dbReference type="NCBI Taxonomy" id="41875"/>
    <lineage>
        <taxon>Eukaryota</taxon>
        <taxon>Viridiplantae</taxon>
        <taxon>Chlorophyta</taxon>
        <taxon>Mamiellophyceae</taxon>
        <taxon>Mamiellales</taxon>
        <taxon>Bathycoccaceae</taxon>
        <taxon>Bathycoccus</taxon>
    </lineage>
</organism>
<dbReference type="RefSeq" id="XP_007508442.1">
    <property type="nucleotide sequence ID" value="XM_007508380.1"/>
</dbReference>
<feature type="signal peptide" evidence="3">
    <location>
        <begin position="1"/>
        <end position="30"/>
    </location>
</feature>
<feature type="coiled-coil region" evidence="1">
    <location>
        <begin position="43"/>
        <end position="73"/>
    </location>
</feature>
<accession>K8ER70</accession>
<feature type="chain" id="PRO_5003917528" evidence="3">
    <location>
        <begin position="31"/>
        <end position="420"/>
    </location>
</feature>
<keyword evidence="3" id="KW-0732">Signal</keyword>